<keyword evidence="6" id="KW-0732">Signal</keyword>
<dbReference type="GO" id="GO:0004252">
    <property type="term" value="F:serine-type endopeptidase activity"/>
    <property type="evidence" value="ECO:0007669"/>
    <property type="project" value="InterPro"/>
</dbReference>
<dbReference type="EMBL" id="LNIX01000004">
    <property type="protein sequence ID" value="OXA56642.1"/>
    <property type="molecule type" value="Genomic_DNA"/>
</dbReference>
<dbReference type="PANTHER" id="PTHR24252:SF7">
    <property type="entry name" value="HYALIN"/>
    <property type="match status" value="1"/>
</dbReference>
<dbReference type="FunFam" id="2.40.10.10:FF:000006">
    <property type="entry name" value="Serine proteinase stubble"/>
    <property type="match status" value="1"/>
</dbReference>
<evidence type="ECO:0000256" key="2">
    <source>
        <dbReference type="ARBA" id="ARBA00022801"/>
    </source>
</evidence>
<dbReference type="PRINTS" id="PR00722">
    <property type="entry name" value="CHYMOTRYPSIN"/>
</dbReference>
<dbReference type="InterPro" id="IPR009003">
    <property type="entry name" value="Peptidase_S1_PA"/>
</dbReference>
<evidence type="ECO:0000256" key="4">
    <source>
        <dbReference type="ARBA" id="ARBA00023157"/>
    </source>
</evidence>
<keyword evidence="2" id="KW-0378">Hydrolase</keyword>
<dbReference type="InterPro" id="IPR033116">
    <property type="entry name" value="TRYPSIN_SER"/>
</dbReference>
<feature type="region of interest" description="Disordered" evidence="5">
    <location>
        <begin position="98"/>
        <end position="117"/>
    </location>
</feature>
<dbReference type="AlphaFoldDB" id="A0A226EGF0"/>
<dbReference type="PROSITE" id="PS00135">
    <property type="entry name" value="TRYPSIN_SER"/>
    <property type="match status" value="1"/>
</dbReference>
<organism evidence="8 9">
    <name type="scientific">Folsomia candida</name>
    <name type="common">Springtail</name>
    <dbReference type="NCBI Taxonomy" id="158441"/>
    <lineage>
        <taxon>Eukaryota</taxon>
        <taxon>Metazoa</taxon>
        <taxon>Ecdysozoa</taxon>
        <taxon>Arthropoda</taxon>
        <taxon>Hexapoda</taxon>
        <taxon>Collembola</taxon>
        <taxon>Entomobryomorpha</taxon>
        <taxon>Isotomoidea</taxon>
        <taxon>Isotomidae</taxon>
        <taxon>Proisotominae</taxon>
        <taxon>Folsomia</taxon>
    </lineage>
</organism>
<keyword evidence="4" id="KW-1015">Disulfide bond</keyword>
<sequence>MKLGVLVFVLFIHISRGGGGGVGGFEFNGSYKISPKPCTAILNSTPEHGICMFVWECLKSDGKHLGMCVDGFMFGSCCGHDNLVNSIATAVVGDQGVVGASEKEPPDGGGGGGMSSNLEDEVVVPFLTRTSTSTTTTERPTTTTTTVRSTTTTPPTTTTTTTRLPTTLHYINPASPPPTEPPNLFSNITYPHTLSSPGQCGIAPLSSRPASRIVGGNEAKYGQFPWQVSVRRTSFFGFSSTHRCGGALISDEWVATAGHCVDDLMTSQIRVRLGEYDFSVSDEKYPHTERGVVKKVVHPSYNFFTYENDLALLKLSTPIPLNSTPHIVPICLPANDDLLIGENATVTGWGRLSEGGQLPSKLQHVSVPIISNAKCRDMFLKSGRMEYIPEIFLCAGYEEGGRDSCQGDSGGPLQVLGRDNRYFLAGIISWGIGCAEHNMPGVCTRISRYRDFVLQNVRGGGGTSH</sequence>
<feature type="chain" id="PRO_5012850203" evidence="6">
    <location>
        <begin position="18"/>
        <end position="465"/>
    </location>
</feature>
<keyword evidence="1" id="KW-0645">Protease</keyword>
<reference evidence="8 9" key="1">
    <citation type="submission" date="2015-12" db="EMBL/GenBank/DDBJ databases">
        <title>The genome of Folsomia candida.</title>
        <authorList>
            <person name="Faddeeva A."/>
            <person name="Derks M.F."/>
            <person name="Anvar Y."/>
            <person name="Smit S."/>
            <person name="Van Straalen N."/>
            <person name="Roelofs D."/>
        </authorList>
    </citation>
    <scope>NUCLEOTIDE SEQUENCE [LARGE SCALE GENOMIC DNA]</scope>
    <source>
        <strain evidence="8 9">VU population</strain>
        <tissue evidence="8">Whole body</tissue>
    </source>
</reference>
<feature type="region of interest" description="Disordered" evidence="5">
    <location>
        <begin position="131"/>
        <end position="162"/>
    </location>
</feature>
<name>A0A226EGF0_FOLCA</name>
<dbReference type="PROSITE" id="PS50240">
    <property type="entry name" value="TRYPSIN_DOM"/>
    <property type="match status" value="1"/>
</dbReference>
<dbReference type="CDD" id="cd00190">
    <property type="entry name" value="Tryp_SPc"/>
    <property type="match status" value="1"/>
</dbReference>
<feature type="signal peptide" evidence="6">
    <location>
        <begin position="1"/>
        <end position="17"/>
    </location>
</feature>
<accession>A0A226EGF0</accession>
<evidence type="ECO:0000256" key="3">
    <source>
        <dbReference type="ARBA" id="ARBA00022825"/>
    </source>
</evidence>
<gene>
    <name evidence="8" type="ORF">Fcan01_09699</name>
</gene>
<dbReference type="InterPro" id="IPR001254">
    <property type="entry name" value="Trypsin_dom"/>
</dbReference>
<evidence type="ECO:0000313" key="8">
    <source>
        <dbReference type="EMBL" id="OXA56642.1"/>
    </source>
</evidence>
<dbReference type="Gene3D" id="2.40.10.10">
    <property type="entry name" value="Trypsin-like serine proteases"/>
    <property type="match status" value="2"/>
</dbReference>
<evidence type="ECO:0000256" key="5">
    <source>
        <dbReference type="SAM" id="MobiDB-lite"/>
    </source>
</evidence>
<evidence type="ECO:0000256" key="6">
    <source>
        <dbReference type="SAM" id="SignalP"/>
    </source>
</evidence>
<dbReference type="SMART" id="SM00020">
    <property type="entry name" value="Tryp_SPc"/>
    <property type="match status" value="1"/>
</dbReference>
<dbReference type="SUPFAM" id="SSF50494">
    <property type="entry name" value="Trypsin-like serine proteases"/>
    <property type="match status" value="1"/>
</dbReference>
<dbReference type="InterPro" id="IPR043504">
    <property type="entry name" value="Peptidase_S1_PA_chymotrypsin"/>
</dbReference>
<keyword evidence="9" id="KW-1185">Reference proteome</keyword>
<dbReference type="Proteomes" id="UP000198287">
    <property type="component" value="Unassembled WGS sequence"/>
</dbReference>
<dbReference type="InterPro" id="IPR001314">
    <property type="entry name" value="Peptidase_S1A"/>
</dbReference>
<evidence type="ECO:0000259" key="7">
    <source>
        <dbReference type="PROSITE" id="PS50240"/>
    </source>
</evidence>
<dbReference type="Pfam" id="PF00089">
    <property type="entry name" value="Trypsin"/>
    <property type="match status" value="1"/>
</dbReference>
<evidence type="ECO:0000313" key="9">
    <source>
        <dbReference type="Proteomes" id="UP000198287"/>
    </source>
</evidence>
<dbReference type="STRING" id="158441.A0A226EGF0"/>
<dbReference type="OMA" id="EAKYGQF"/>
<keyword evidence="3" id="KW-0720">Serine protease</keyword>
<evidence type="ECO:0000256" key="1">
    <source>
        <dbReference type="ARBA" id="ARBA00022670"/>
    </source>
</evidence>
<protein>
    <submittedName>
        <fullName evidence="8">Serine proteinase stubble</fullName>
    </submittedName>
</protein>
<dbReference type="PANTHER" id="PTHR24252">
    <property type="entry name" value="ACROSIN-RELATED"/>
    <property type="match status" value="1"/>
</dbReference>
<feature type="domain" description="Peptidase S1" evidence="7">
    <location>
        <begin position="213"/>
        <end position="458"/>
    </location>
</feature>
<dbReference type="GO" id="GO:0006508">
    <property type="term" value="P:proteolysis"/>
    <property type="evidence" value="ECO:0007669"/>
    <property type="project" value="UniProtKB-KW"/>
</dbReference>
<proteinExistence type="predicted"/>
<dbReference type="OrthoDB" id="414661at2759"/>
<comment type="caution">
    <text evidence="8">The sequence shown here is derived from an EMBL/GenBank/DDBJ whole genome shotgun (WGS) entry which is preliminary data.</text>
</comment>